<comment type="caution">
    <text evidence="2">The sequence shown here is derived from an EMBL/GenBank/DDBJ whole genome shotgun (WGS) entry which is preliminary data.</text>
</comment>
<sequence length="286" mass="30942">MLRHVTAPERFYTQVPNEILRHPRLSPHAVRILTWALSLADPSAVSLSEVGLRAGIKKTAYTRAKQELIQEGYFHEWPRQGARGRWVTEQLVSSVPLSAEEAVAVRDGKPPTDDVPTVGEPERRAVGRSQEKNGENIPNPPLPQAERAALALAAVSHGERRLRLSGRDVRALVPLAAEWFARGATLGELRTALTSGLPDVVHSPAGLARNRLVRKMPDPVPALPAAPRPNPPRPCLGGCGRVFRAVADEDCCRDCRQEAAADVSGAVEATRRGIAAVRAALCPRPS</sequence>
<gene>
    <name evidence="2" type="ORF">GCM10010315_23810</name>
</gene>
<organism evidence="2 3">
    <name type="scientific">Streptomyces luteosporeus</name>
    <dbReference type="NCBI Taxonomy" id="173856"/>
    <lineage>
        <taxon>Bacteria</taxon>
        <taxon>Bacillati</taxon>
        <taxon>Actinomycetota</taxon>
        <taxon>Actinomycetes</taxon>
        <taxon>Kitasatosporales</taxon>
        <taxon>Streptomycetaceae</taxon>
        <taxon>Streptomyces</taxon>
    </lineage>
</organism>
<dbReference type="RefSeq" id="WP_344435001.1">
    <property type="nucleotide sequence ID" value="NZ_BAAASL010000008.1"/>
</dbReference>
<evidence type="ECO:0000313" key="3">
    <source>
        <dbReference type="Proteomes" id="UP001500886"/>
    </source>
</evidence>
<proteinExistence type="predicted"/>
<protein>
    <submittedName>
        <fullName evidence="2">Helix-turn-helix domain-containing protein</fullName>
    </submittedName>
</protein>
<name>A0ABN3TPV1_9ACTN</name>
<feature type="compositionally biased region" description="Basic and acidic residues" evidence="1">
    <location>
        <begin position="103"/>
        <end position="112"/>
    </location>
</feature>
<evidence type="ECO:0000256" key="1">
    <source>
        <dbReference type="SAM" id="MobiDB-lite"/>
    </source>
</evidence>
<keyword evidence="3" id="KW-1185">Reference proteome</keyword>
<accession>A0ABN3TPV1</accession>
<dbReference type="EMBL" id="BAAASL010000008">
    <property type="protein sequence ID" value="GAA2715199.1"/>
    <property type="molecule type" value="Genomic_DNA"/>
</dbReference>
<feature type="region of interest" description="Disordered" evidence="1">
    <location>
        <begin position="103"/>
        <end position="141"/>
    </location>
</feature>
<evidence type="ECO:0000313" key="2">
    <source>
        <dbReference type="EMBL" id="GAA2715199.1"/>
    </source>
</evidence>
<reference evidence="2 3" key="1">
    <citation type="journal article" date="2019" name="Int. J. Syst. Evol. Microbiol.">
        <title>The Global Catalogue of Microorganisms (GCM) 10K type strain sequencing project: providing services to taxonomists for standard genome sequencing and annotation.</title>
        <authorList>
            <consortium name="The Broad Institute Genomics Platform"/>
            <consortium name="The Broad Institute Genome Sequencing Center for Infectious Disease"/>
            <person name="Wu L."/>
            <person name="Ma J."/>
        </authorList>
    </citation>
    <scope>NUCLEOTIDE SEQUENCE [LARGE SCALE GENOMIC DNA]</scope>
    <source>
        <strain evidence="2 3">JCM 4542</strain>
    </source>
</reference>
<feature type="compositionally biased region" description="Basic and acidic residues" evidence="1">
    <location>
        <begin position="120"/>
        <end position="134"/>
    </location>
</feature>
<dbReference type="Proteomes" id="UP001500886">
    <property type="component" value="Unassembled WGS sequence"/>
</dbReference>